<dbReference type="PROSITE" id="PS51233">
    <property type="entry name" value="VWFD"/>
    <property type="match status" value="1"/>
</dbReference>
<accession>A0A3Q2DBP3</accession>
<dbReference type="PROSITE" id="PS50184">
    <property type="entry name" value="VWFC_2"/>
    <property type="match status" value="1"/>
</dbReference>
<evidence type="ECO:0000256" key="3">
    <source>
        <dbReference type="ARBA" id="ARBA00023180"/>
    </source>
</evidence>
<dbReference type="Pfam" id="PF00094">
    <property type="entry name" value="VWD"/>
    <property type="match status" value="1"/>
</dbReference>
<dbReference type="GO" id="GO:0005615">
    <property type="term" value="C:extracellular space"/>
    <property type="evidence" value="ECO:0007669"/>
    <property type="project" value="TreeGrafter"/>
</dbReference>
<dbReference type="InterPro" id="IPR001007">
    <property type="entry name" value="VWF_dom"/>
</dbReference>
<dbReference type="PROSITE" id="PS01208">
    <property type="entry name" value="VWFC_1"/>
    <property type="match status" value="1"/>
</dbReference>
<dbReference type="InterPro" id="IPR036084">
    <property type="entry name" value="Ser_inhib-like_sf"/>
</dbReference>
<dbReference type="Ensembl" id="ENSCVAT00000024193.1">
    <property type="protein sequence ID" value="ENSCVAP00000015944.1"/>
    <property type="gene ID" value="ENSCVAG00000018841.1"/>
</dbReference>
<dbReference type="Gene3D" id="2.10.25.10">
    <property type="entry name" value="Laminin"/>
    <property type="match status" value="1"/>
</dbReference>
<reference evidence="6" key="1">
    <citation type="submission" date="2025-08" db="UniProtKB">
        <authorList>
            <consortium name="Ensembl"/>
        </authorList>
    </citation>
    <scope>IDENTIFICATION</scope>
</reference>
<keyword evidence="3" id="KW-0325">Glycoprotein</keyword>
<evidence type="ECO:0000259" key="5">
    <source>
        <dbReference type="PROSITE" id="PS51233"/>
    </source>
</evidence>
<dbReference type="PANTHER" id="PTHR11339:SF408">
    <property type="entry name" value="MUCIN-5B"/>
    <property type="match status" value="1"/>
</dbReference>
<dbReference type="SMART" id="SM00832">
    <property type="entry name" value="C8"/>
    <property type="match status" value="1"/>
</dbReference>
<dbReference type="InterPro" id="IPR050780">
    <property type="entry name" value="Mucin_vWF_Thrombospondin_sf"/>
</dbReference>
<dbReference type="SMART" id="SM00216">
    <property type="entry name" value="VWD"/>
    <property type="match status" value="1"/>
</dbReference>
<evidence type="ECO:0000313" key="7">
    <source>
        <dbReference type="Proteomes" id="UP000265020"/>
    </source>
</evidence>
<reference evidence="6" key="2">
    <citation type="submission" date="2025-09" db="UniProtKB">
        <authorList>
            <consortium name="Ensembl"/>
        </authorList>
    </citation>
    <scope>IDENTIFICATION</scope>
</reference>
<dbReference type="CDD" id="cd19941">
    <property type="entry name" value="TIL"/>
    <property type="match status" value="1"/>
</dbReference>
<feature type="domain" description="VWFD" evidence="5">
    <location>
        <begin position="48"/>
        <end position="226"/>
    </location>
</feature>
<dbReference type="SUPFAM" id="SSF57567">
    <property type="entry name" value="Serine protease inhibitors"/>
    <property type="match status" value="1"/>
</dbReference>
<evidence type="ECO:0000256" key="2">
    <source>
        <dbReference type="ARBA" id="ARBA00023157"/>
    </source>
</evidence>
<keyword evidence="2" id="KW-1015">Disulfide bond</keyword>
<sequence>MTATCTEGEITVTPVVCPNVTQPICTNGRKPVKIYEQNGCCFHEECECVCSVLSGSYYTTFDGQMYNSQQNCSCYLVKEIISKYNLTITRSNECDPTDTTFCPLALTITYQSLVIVLTQIKSSGTPTNVVYVDQKRIYPAYSNSVLLLFGTDMEITAEIPKINTKIIFRGSSFSIDLPYSLFEGNTEGQCGTCDNSPANDCRSPNGNIESCSETARLWTIPGAPCPTPSPTSPVTTATPVTSSQGLFAPCHTLISPESYVKTCTYEICNGGNDTCSSLEAYAAECSSVGVCIDWRNSTGGLCEHRCPSNKIYMACGPSVEPTCNDRYNATSAANVTKEGCFCPPDTTRFNSVYDTCVTSCDCVGPDGKPKQPGDTWTSECNTCECDGDSMSVRCEPVKCPEVQSPNCSELGQQLINKTEGCCTTQSCGQCLCRIEHPSTPQECYCGPKTDPTTKLNIITCTPVLCNTSCSQVR</sequence>
<dbReference type="Proteomes" id="UP000265020">
    <property type="component" value="Unassembled WGS sequence"/>
</dbReference>
<evidence type="ECO:0000259" key="4">
    <source>
        <dbReference type="PROSITE" id="PS50184"/>
    </source>
</evidence>
<dbReference type="InterPro" id="IPR001846">
    <property type="entry name" value="VWF_type-D"/>
</dbReference>
<evidence type="ECO:0000256" key="1">
    <source>
        <dbReference type="ARBA" id="ARBA00022737"/>
    </source>
</evidence>
<keyword evidence="7" id="KW-1185">Reference proteome</keyword>
<organism evidence="6 7">
    <name type="scientific">Cyprinodon variegatus</name>
    <name type="common">Sheepshead minnow</name>
    <dbReference type="NCBI Taxonomy" id="28743"/>
    <lineage>
        <taxon>Eukaryota</taxon>
        <taxon>Metazoa</taxon>
        <taxon>Chordata</taxon>
        <taxon>Craniata</taxon>
        <taxon>Vertebrata</taxon>
        <taxon>Euteleostomi</taxon>
        <taxon>Actinopterygii</taxon>
        <taxon>Neopterygii</taxon>
        <taxon>Teleostei</taxon>
        <taxon>Neoteleostei</taxon>
        <taxon>Acanthomorphata</taxon>
        <taxon>Ovalentaria</taxon>
        <taxon>Atherinomorphae</taxon>
        <taxon>Cyprinodontiformes</taxon>
        <taxon>Cyprinodontidae</taxon>
        <taxon>Cyprinodon</taxon>
    </lineage>
</organism>
<dbReference type="OMA" id="CCFHNEC"/>
<feature type="domain" description="VWFC" evidence="4">
    <location>
        <begin position="362"/>
        <end position="428"/>
    </location>
</feature>
<dbReference type="GeneTree" id="ENSGT00940000156076"/>
<evidence type="ECO:0008006" key="8">
    <source>
        <dbReference type="Google" id="ProtNLM"/>
    </source>
</evidence>
<dbReference type="InterPro" id="IPR014853">
    <property type="entry name" value="VWF/SSPO/ZAN-like_Cys-rich_dom"/>
</dbReference>
<proteinExistence type="predicted"/>
<dbReference type="STRING" id="28743.ENSCVAP00000015944"/>
<keyword evidence="1" id="KW-0677">Repeat</keyword>
<dbReference type="Pfam" id="PF08742">
    <property type="entry name" value="C8"/>
    <property type="match status" value="1"/>
</dbReference>
<protein>
    <recommendedName>
        <fullName evidence="8">VWFD domain-containing protein</fullName>
    </recommendedName>
</protein>
<dbReference type="GO" id="GO:0031012">
    <property type="term" value="C:extracellular matrix"/>
    <property type="evidence" value="ECO:0007669"/>
    <property type="project" value="TreeGrafter"/>
</dbReference>
<evidence type="ECO:0000313" key="6">
    <source>
        <dbReference type="Ensembl" id="ENSCVAP00000015944.1"/>
    </source>
</evidence>
<name>A0A3Q2DBP3_CYPVA</name>
<dbReference type="SMART" id="SM00214">
    <property type="entry name" value="VWC"/>
    <property type="match status" value="1"/>
</dbReference>
<dbReference type="PANTHER" id="PTHR11339">
    <property type="entry name" value="EXTRACELLULAR MATRIX GLYCOPROTEIN RELATED"/>
    <property type="match status" value="1"/>
</dbReference>
<dbReference type="AlphaFoldDB" id="A0A3Q2DBP3"/>